<evidence type="ECO:0000256" key="2">
    <source>
        <dbReference type="ARBA" id="ARBA00022553"/>
    </source>
</evidence>
<comment type="subcellular location">
    <subcellularLocation>
        <location evidence="1">Nucleus</location>
    </subcellularLocation>
</comment>
<feature type="compositionally biased region" description="Low complexity" evidence="9">
    <location>
        <begin position="785"/>
        <end position="804"/>
    </location>
</feature>
<proteinExistence type="predicted"/>
<feature type="compositionally biased region" description="Low complexity" evidence="9">
    <location>
        <begin position="920"/>
        <end position="943"/>
    </location>
</feature>
<keyword evidence="2" id="KW-0597">Phosphoprotein</keyword>
<evidence type="ECO:0000256" key="4">
    <source>
        <dbReference type="ARBA" id="ARBA00023015"/>
    </source>
</evidence>
<keyword evidence="11" id="KW-1185">Reference proteome</keyword>
<evidence type="ECO:0000256" key="7">
    <source>
        <dbReference type="ARBA" id="ARBA00023242"/>
    </source>
</evidence>
<evidence type="ECO:0000256" key="6">
    <source>
        <dbReference type="ARBA" id="ARBA00023163"/>
    </source>
</evidence>
<evidence type="ECO:0000256" key="3">
    <source>
        <dbReference type="ARBA" id="ARBA00022884"/>
    </source>
</evidence>
<evidence type="ECO:0000256" key="8">
    <source>
        <dbReference type="PROSITE-ProRule" id="PRU00176"/>
    </source>
</evidence>
<keyword evidence="4" id="KW-0805">Transcription regulation</keyword>
<evidence type="ECO:0000259" key="10">
    <source>
        <dbReference type="PROSITE" id="PS50102"/>
    </source>
</evidence>
<evidence type="ECO:0000256" key="1">
    <source>
        <dbReference type="ARBA" id="ARBA00004123"/>
    </source>
</evidence>
<feature type="compositionally biased region" description="Basic and acidic residues" evidence="9">
    <location>
        <begin position="407"/>
        <end position="417"/>
    </location>
</feature>
<feature type="region of interest" description="Disordered" evidence="9">
    <location>
        <begin position="261"/>
        <end position="317"/>
    </location>
</feature>
<feature type="compositionally biased region" description="Basic residues" evidence="9">
    <location>
        <begin position="813"/>
        <end position="831"/>
    </location>
</feature>
<evidence type="ECO:0000313" key="12">
    <source>
        <dbReference type="RefSeq" id="XP_015187821.1"/>
    </source>
</evidence>
<feature type="region of interest" description="Disordered" evidence="9">
    <location>
        <begin position="750"/>
        <end position="946"/>
    </location>
</feature>
<gene>
    <name evidence="12" type="primary">LOC107070209</name>
</gene>
<dbReference type="Pfam" id="PF00076">
    <property type="entry name" value="RRM_1"/>
    <property type="match status" value="1"/>
</dbReference>
<sequence>METDYLNLQDCKLFPNLEITNEQNIINEDSLSNFIDNNLEPPSEHISIDDMWNLLEDSPNDLNVINNTMLNYDLDSNEIINKEDYNRTVNDWDEHLESLPDMDDDMNNVSKDTTLLGTNNSYLHLNDLEESNVEIISNMKIKIKGSGIADYKNNCVKNTSSENSQEDFNTKKKIQSENKTTATENKNRKRTYTETITTKGKKMKRNLYEEKEQEETDTCIDIVTVPEETPMLEAGDVNSLFEQFEASEIFSVNASCHNKVSKQSNQNIRAQPRKKKLPAHSKNTNSPVHSGNSNSPVYPKKPNSSPPNSIKDINDPASKEVIDRIKALNKETKKGISVIPAMPNLRKGGRNNSNRIQDITSTTLSKNKVVKVANKGKNKTINGGSIQLDHDYCSNSNFTVNDPDNSASEKKTSENSEKTLSTKNKSKKCNRPCAVKNRTTTVRQAKSFKESDKSNVHKNFIKDNSLESAKTSNNSEQFLPYNSNSNNTVEKQFNKQTKEHLINTQPLKQEIKPPSHESTPQKNAPMCVMKIQSAIVAKILRSKNKKLNNSAPIKDNKQMVSVLKKPPTVQPIVQPIATNNNESIVTTTNSSNNIVQNIIIENIEDIPKKIETKPPPRKKLNLAEYRNRRVNSNVTSKLAAQSMTIAYVYQASTTTEPFKDQLGNELWCERECIPEKISEADLNKLKAKPPTRDMETQTYETVFKYATKCLRDFDEKNEIPIKSLVDVDERNTMSTKSPIIINEENEVSTKSLMDVDKRNDERQQSKKHILDREEQQANKKRKLDSSSSRSRSRSYSTSRSRSPSPNRNEHHRDRSKNRSSRHNIRHKRINHRPSSVSSNVSCTSQSLSDIRSNSRSRYSFSHSESSRSRSTSMSDQYSPCSRSSPNSNDGSSKWHPENRSIKRNFAEVSRNGDRYNGMPSKNSHNNKNGRSSSSNNYQRSYGRYSEKKSNEYRQNVIYAGCLESGATKATLYQRFRRFGSIETVSIHHREQHPWDCYGFITFYYKHDAFKALEHGNDDPNLPKYELNFGHRRDFCEIPYEDLDHYREDEETKYQDDEEEEEEETFDSLLKKAKANIGKRKV</sequence>
<keyword evidence="7" id="KW-0539">Nucleus</keyword>
<feature type="compositionally biased region" description="Acidic residues" evidence="9">
    <location>
        <begin position="1055"/>
        <end position="1065"/>
    </location>
</feature>
<reference evidence="12" key="1">
    <citation type="submission" date="2025-08" db="UniProtKB">
        <authorList>
            <consortium name="RefSeq"/>
        </authorList>
    </citation>
    <scope>IDENTIFICATION</scope>
    <source>
        <tissue evidence="12">Whole body</tissue>
    </source>
</reference>
<feature type="region of interest" description="Disordered" evidence="9">
    <location>
        <begin position="159"/>
        <end position="187"/>
    </location>
</feature>
<dbReference type="PANTHER" id="PTHR15528">
    <property type="entry name" value="PEROXISOME PROLIFERATOR ACTIVATED RECEPTOR GAMMA COACTIVATOR 1 PGC-1 -RELATED"/>
    <property type="match status" value="1"/>
</dbReference>
<evidence type="ECO:0000256" key="9">
    <source>
        <dbReference type="SAM" id="MobiDB-lite"/>
    </source>
</evidence>
<name>A0ABM1J5T3_POLDO</name>
<dbReference type="Proteomes" id="UP000694924">
    <property type="component" value="Unplaced"/>
</dbReference>
<keyword evidence="6" id="KW-0804">Transcription</keyword>
<feature type="region of interest" description="Disordered" evidence="9">
    <location>
        <begin position="1047"/>
        <end position="1067"/>
    </location>
</feature>
<keyword evidence="3 8" id="KW-0694">RNA-binding</keyword>
<feature type="compositionally biased region" description="Polar residues" evidence="9">
    <location>
        <begin position="281"/>
        <end position="291"/>
    </location>
</feature>
<dbReference type="PANTHER" id="PTHR15528:SF11">
    <property type="entry name" value="FI18188P1"/>
    <property type="match status" value="1"/>
</dbReference>
<evidence type="ECO:0000313" key="11">
    <source>
        <dbReference type="Proteomes" id="UP000694924"/>
    </source>
</evidence>
<dbReference type="InterPro" id="IPR000504">
    <property type="entry name" value="RRM_dom"/>
</dbReference>
<keyword evidence="5" id="KW-0010">Activator</keyword>
<evidence type="ECO:0000256" key="5">
    <source>
        <dbReference type="ARBA" id="ARBA00023159"/>
    </source>
</evidence>
<dbReference type="InterPro" id="IPR012677">
    <property type="entry name" value="Nucleotide-bd_a/b_plait_sf"/>
</dbReference>
<feature type="compositionally biased region" description="Low complexity" evidence="9">
    <location>
        <begin position="832"/>
        <end position="874"/>
    </location>
</feature>
<dbReference type="GeneID" id="107070209"/>
<feature type="compositionally biased region" description="Polar residues" evidence="9">
    <location>
        <begin position="397"/>
        <end position="406"/>
    </location>
</feature>
<dbReference type="SMART" id="SM00360">
    <property type="entry name" value="RRM"/>
    <property type="match status" value="1"/>
</dbReference>
<feature type="compositionally biased region" description="Low complexity" evidence="9">
    <location>
        <begin position="292"/>
        <end position="311"/>
    </location>
</feature>
<dbReference type="Gene3D" id="3.30.70.330">
    <property type="match status" value="1"/>
</dbReference>
<dbReference type="InterPro" id="IPR035979">
    <property type="entry name" value="RBD_domain_sf"/>
</dbReference>
<feature type="region of interest" description="Disordered" evidence="9">
    <location>
        <begin position="397"/>
        <end position="430"/>
    </location>
</feature>
<dbReference type="InterPro" id="IPR034605">
    <property type="entry name" value="PGC-1"/>
</dbReference>
<protein>
    <submittedName>
        <fullName evidence="12">MATH and LRR domain-containing protein PFE0570w</fullName>
    </submittedName>
</protein>
<organism evidence="11 12">
    <name type="scientific">Polistes dominula</name>
    <name type="common">European paper wasp</name>
    <name type="synonym">Vespa dominula</name>
    <dbReference type="NCBI Taxonomy" id="743375"/>
    <lineage>
        <taxon>Eukaryota</taxon>
        <taxon>Metazoa</taxon>
        <taxon>Ecdysozoa</taxon>
        <taxon>Arthropoda</taxon>
        <taxon>Hexapoda</taxon>
        <taxon>Insecta</taxon>
        <taxon>Pterygota</taxon>
        <taxon>Neoptera</taxon>
        <taxon>Endopterygota</taxon>
        <taxon>Hymenoptera</taxon>
        <taxon>Apocrita</taxon>
        <taxon>Aculeata</taxon>
        <taxon>Vespoidea</taxon>
        <taxon>Vespidae</taxon>
        <taxon>Polistinae</taxon>
        <taxon>Polistini</taxon>
        <taxon>Polistes</taxon>
    </lineage>
</organism>
<dbReference type="PROSITE" id="PS50102">
    <property type="entry name" value="RRM"/>
    <property type="match status" value="1"/>
</dbReference>
<feature type="compositionally biased region" description="Low complexity" evidence="9">
    <location>
        <begin position="881"/>
        <end position="891"/>
    </location>
</feature>
<dbReference type="SUPFAM" id="SSF54928">
    <property type="entry name" value="RNA-binding domain, RBD"/>
    <property type="match status" value="1"/>
</dbReference>
<feature type="compositionally biased region" description="Basic and acidic residues" evidence="9">
    <location>
        <begin position="753"/>
        <end position="777"/>
    </location>
</feature>
<feature type="domain" description="RRM" evidence="10">
    <location>
        <begin position="955"/>
        <end position="1032"/>
    </location>
</feature>
<accession>A0ABM1J5T3</accession>
<dbReference type="RefSeq" id="XP_015187821.1">
    <property type="nucleotide sequence ID" value="XM_015332335.1"/>
</dbReference>